<dbReference type="Gene3D" id="4.10.400.10">
    <property type="entry name" value="Low-density Lipoprotein Receptor"/>
    <property type="match status" value="6"/>
</dbReference>
<dbReference type="Proteomes" id="UP001209878">
    <property type="component" value="Unassembled WGS sequence"/>
</dbReference>
<dbReference type="Gene3D" id="4.10.1220.10">
    <property type="entry name" value="EGF-type module"/>
    <property type="match status" value="1"/>
</dbReference>
<proteinExistence type="predicted"/>
<keyword evidence="16" id="KW-1185">Reference proteome</keyword>
<name>A0AAD9P5U9_RIDPI</name>
<organism evidence="15 16">
    <name type="scientific">Ridgeia piscesae</name>
    <name type="common">Tubeworm</name>
    <dbReference type="NCBI Taxonomy" id="27915"/>
    <lineage>
        <taxon>Eukaryota</taxon>
        <taxon>Metazoa</taxon>
        <taxon>Spiralia</taxon>
        <taxon>Lophotrochozoa</taxon>
        <taxon>Annelida</taxon>
        <taxon>Polychaeta</taxon>
        <taxon>Sedentaria</taxon>
        <taxon>Canalipalpata</taxon>
        <taxon>Sabellida</taxon>
        <taxon>Siboglinidae</taxon>
        <taxon>Ridgeia</taxon>
    </lineage>
</organism>
<evidence type="ECO:0000256" key="9">
    <source>
        <dbReference type="ARBA" id="ARBA00023157"/>
    </source>
</evidence>
<dbReference type="Gene3D" id="2.120.10.30">
    <property type="entry name" value="TolB, C-terminal domain"/>
    <property type="match status" value="1"/>
</dbReference>
<dbReference type="SMART" id="SM00135">
    <property type="entry name" value="LY"/>
    <property type="match status" value="5"/>
</dbReference>
<keyword evidence="2" id="KW-0245">EGF-like domain</keyword>
<evidence type="ECO:0000256" key="13">
    <source>
        <dbReference type="PROSITE-ProRule" id="PRU00461"/>
    </source>
</evidence>
<dbReference type="SMART" id="SM00192">
    <property type="entry name" value="LDLa"/>
    <property type="match status" value="7"/>
</dbReference>
<comment type="caution">
    <text evidence="12">Lacks conserved residue(s) required for the propagation of feature annotation.</text>
</comment>
<feature type="disulfide bond" evidence="12">
    <location>
        <begin position="431"/>
        <end position="446"/>
    </location>
</feature>
<dbReference type="PROSITE" id="PS01209">
    <property type="entry name" value="LDLRA_1"/>
    <property type="match status" value="4"/>
</dbReference>
<dbReference type="InterPro" id="IPR023415">
    <property type="entry name" value="LDLR_class-A_CS"/>
</dbReference>
<dbReference type="PROSITE" id="PS51120">
    <property type="entry name" value="LDLRB"/>
    <property type="match status" value="2"/>
</dbReference>
<feature type="disulfide bond" evidence="12">
    <location>
        <begin position="499"/>
        <end position="517"/>
    </location>
</feature>
<keyword evidence="11" id="KW-0325">Glycoprotein</keyword>
<dbReference type="PRINTS" id="PR00261">
    <property type="entry name" value="LDLRECEPTOR"/>
</dbReference>
<evidence type="ECO:0000313" key="16">
    <source>
        <dbReference type="Proteomes" id="UP001209878"/>
    </source>
</evidence>
<evidence type="ECO:0000313" key="15">
    <source>
        <dbReference type="EMBL" id="KAK2188604.1"/>
    </source>
</evidence>
<dbReference type="CDD" id="cd00112">
    <property type="entry name" value="LDLa"/>
    <property type="match status" value="7"/>
</dbReference>
<feature type="disulfide bond" evidence="12">
    <location>
        <begin position="492"/>
        <end position="504"/>
    </location>
</feature>
<comment type="caution">
    <text evidence="15">The sequence shown here is derived from an EMBL/GenBank/DDBJ whole genome shotgun (WGS) entry which is preliminary data.</text>
</comment>
<dbReference type="SUPFAM" id="SSF57424">
    <property type="entry name" value="LDL receptor-like module"/>
    <property type="match status" value="7"/>
</dbReference>
<keyword evidence="10" id="KW-0675">Receptor</keyword>
<keyword evidence="6" id="KW-0677">Repeat</keyword>
<evidence type="ECO:0000256" key="8">
    <source>
        <dbReference type="ARBA" id="ARBA00023136"/>
    </source>
</evidence>
<dbReference type="PROSITE" id="PS50068">
    <property type="entry name" value="LDLRA_2"/>
    <property type="match status" value="7"/>
</dbReference>
<dbReference type="InterPro" id="IPR002172">
    <property type="entry name" value="LDrepeatLR_classA_rpt"/>
</dbReference>
<sequence>MRKSYTCLCPDGNVLSADEHSCEDDLKTPYLLVARKQQIIRLYPATIGRRAEEALPITGLQNVVSLDVDWSSQALFYSDVSKDVIVRMQLNNTNDSQVIAYRNIGTVEGLAVDWIAKNIYWTDAQKSVIEVARLDGSTRTILIDKDLEKPRGIAVDPLHGSLYFCDWGIHASIKHCDLAGTDCVYVAQRLGWPNNIVLDIAKAHIYWTDAKRGIIESARFDGYDRRVVTRLNPHPYSLSILQSTVFWTDWRTTSIHFADKEDGKNPGALNLDMADLMGIIAVTGENQLQVKTMGAALTCALAKRAAMKYTCMCPPGTALADDQHTCADSSQCGDNEFSCLDKCIPSVKLCDGTQDCPEGEDEALELCRVPCSEHEFTCTNGACINKEWLCDADNDCGDNSDEVGCVQATVCLANQFMCDNGARCIPLEWQCDGQSECDDGADEKDCETNTCLSTEFRCNSGKCIPSTWYCDGDPDCDNMEDEVPNCNAGMNCGLGQWHCGNGRCIDERWKCNGVDECGDNSDEESCGAVQNDCTGPNIFHCLSGCIPANWTCDGEKDCEDGEDEFNCTTLVTCEPTQFQCRHPALCIPERWTCDGENDCDDGSDEEVELCGTKPPSSTTTQLTSSTPG</sequence>
<dbReference type="InterPro" id="IPR011042">
    <property type="entry name" value="6-blade_b-propeller_TolB-like"/>
</dbReference>
<keyword evidence="4" id="KW-0812">Transmembrane</keyword>
<accession>A0AAD9P5U9</accession>
<evidence type="ECO:0000256" key="7">
    <source>
        <dbReference type="ARBA" id="ARBA00022989"/>
    </source>
</evidence>
<dbReference type="GO" id="GO:0043235">
    <property type="term" value="C:receptor complex"/>
    <property type="evidence" value="ECO:0007669"/>
    <property type="project" value="TreeGrafter"/>
</dbReference>
<evidence type="ECO:0000256" key="10">
    <source>
        <dbReference type="ARBA" id="ARBA00023170"/>
    </source>
</evidence>
<feature type="region of interest" description="Disordered" evidence="14">
    <location>
        <begin position="600"/>
        <end position="628"/>
    </location>
</feature>
<evidence type="ECO:0000256" key="6">
    <source>
        <dbReference type="ARBA" id="ARBA00022737"/>
    </source>
</evidence>
<feature type="repeat" description="LDL-receptor class B" evidence="13">
    <location>
        <begin position="117"/>
        <end position="159"/>
    </location>
</feature>
<feature type="disulfide bond" evidence="12">
    <location>
        <begin position="511"/>
        <end position="526"/>
    </location>
</feature>
<keyword evidence="7" id="KW-1133">Transmembrane helix</keyword>
<dbReference type="Pfam" id="PF00058">
    <property type="entry name" value="Ldl_recept_b"/>
    <property type="match status" value="1"/>
</dbReference>
<dbReference type="FunFam" id="2.120.10.30:FF:000241">
    <property type="entry name" value="Low-density lipoprotein receptor-related protein 6"/>
    <property type="match status" value="1"/>
</dbReference>
<feature type="disulfide bond" evidence="12">
    <location>
        <begin position="390"/>
        <end position="405"/>
    </location>
</feature>
<feature type="disulfide bond" evidence="12">
    <location>
        <begin position="378"/>
        <end position="396"/>
    </location>
</feature>
<feature type="compositionally biased region" description="Low complexity" evidence="14">
    <location>
        <begin position="612"/>
        <end position="628"/>
    </location>
</feature>
<evidence type="ECO:0000256" key="14">
    <source>
        <dbReference type="SAM" id="MobiDB-lite"/>
    </source>
</evidence>
<dbReference type="SUPFAM" id="SSF63825">
    <property type="entry name" value="YWTD domain"/>
    <property type="match status" value="1"/>
</dbReference>
<evidence type="ECO:0000256" key="5">
    <source>
        <dbReference type="ARBA" id="ARBA00022729"/>
    </source>
</evidence>
<feature type="disulfide bond" evidence="12">
    <location>
        <begin position="458"/>
        <end position="476"/>
    </location>
</feature>
<dbReference type="PANTHER" id="PTHR22722:SF14">
    <property type="entry name" value="MEGALIN, ISOFORM A"/>
    <property type="match status" value="1"/>
</dbReference>
<dbReference type="EMBL" id="JAODUO010000127">
    <property type="protein sequence ID" value="KAK2188604.1"/>
    <property type="molecule type" value="Genomic_DNA"/>
</dbReference>
<comment type="subcellular location">
    <subcellularLocation>
        <location evidence="1">Membrane</location>
        <topology evidence="1">Single-pass membrane protein</topology>
    </subcellularLocation>
</comment>
<feature type="disulfide bond" evidence="12">
    <location>
        <begin position="371"/>
        <end position="383"/>
    </location>
</feature>
<evidence type="ECO:0000256" key="4">
    <source>
        <dbReference type="ARBA" id="ARBA00022692"/>
    </source>
</evidence>
<evidence type="ECO:0000256" key="2">
    <source>
        <dbReference type="ARBA" id="ARBA00022536"/>
    </source>
</evidence>
<dbReference type="GO" id="GO:0005886">
    <property type="term" value="C:plasma membrane"/>
    <property type="evidence" value="ECO:0007669"/>
    <property type="project" value="TreeGrafter"/>
</dbReference>
<evidence type="ECO:0000256" key="12">
    <source>
        <dbReference type="PROSITE-ProRule" id="PRU00124"/>
    </source>
</evidence>
<evidence type="ECO:0000256" key="1">
    <source>
        <dbReference type="ARBA" id="ARBA00004167"/>
    </source>
</evidence>
<dbReference type="InterPro" id="IPR036055">
    <property type="entry name" value="LDL_receptor-like_sf"/>
</dbReference>
<feature type="disulfide bond" evidence="12">
    <location>
        <begin position="451"/>
        <end position="463"/>
    </location>
</feature>
<evidence type="ECO:0000256" key="11">
    <source>
        <dbReference type="ARBA" id="ARBA00023180"/>
    </source>
</evidence>
<dbReference type="PANTHER" id="PTHR22722">
    <property type="entry name" value="LOW-DENSITY LIPOPROTEIN RECEPTOR-RELATED PROTEIN 2-RELATED"/>
    <property type="match status" value="1"/>
</dbReference>
<dbReference type="AlphaFoldDB" id="A0AAD9P5U9"/>
<evidence type="ECO:0000256" key="3">
    <source>
        <dbReference type="ARBA" id="ARBA00022583"/>
    </source>
</evidence>
<feature type="disulfide bond" evidence="12">
    <location>
        <begin position="552"/>
        <end position="567"/>
    </location>
</feature>
<dbReference type="InterPro" id="IPR051221">
    <property type="entry name" value="LDLR-related"/>
</dbReference>
<gene>
    <name evidence="15" type="ORF">NP493_127g02041</name>
</gene>
<keyword evidence="5" id="KW-0732">Signal</keyword>
<keyword evidence="8" id="KW-0472">Membrane</keyword>
<dbReference type="InterPro" id="IPR000033">
    <property type="entry name" value="LDLR_classB_rpt"/>
</dbReference>
<dbReference type="FunFam" id="4.10.400.10:FF:000004">
    <property type="entry name" value="Low-density lipoprotein receptor-related protein 1"/>
    <property type="match status" value="1"/>
</dbReference>
<protein>
    <submittedName>
        <fullName evidence="15">Uncharacterized protein</fullName>
    </submittedName>
</protein>
<dbReference type="Pfam" id="PF00057">
    <property type="entry name" value="Ldl_recept_a"/>
    <property type="match status" value="7"/>
</dbReference>
<reference evidence="15" key="1">
    <citation type="journal article" date="2023" name="Mol. Biol. Evol.">
        <title>Third-Generation Sequencing Reveals the Adaptive Role of the Epigenome in Three Deep-Sea Polychaetes.</title>
        <authorList>
            <person name="Perez M."/>
            <person name="Aroh O."/>
            <person name="Sun Y."/>
            <person name="Lan Y."/>
            <person name="Juniper S.K."/>
            <person name="Young C.R."/>
            <person name="Angers B."/>
            <person name="Qian P.Y."/>
        </authorList>
    </citation>
    <scope>NUCLEOTIDE SEQUENCE</scope>
    <source>
        <strain evidence="15">R07B-5</strain>
    </source>
</reference>
<feature type="repeat" description="LDL-receptor class B" evidence="13">
    <location>
        <begin position="203"/>
        <end position="244"/>
    </location>
</feature>
<dbReference type="GO" id="GO:0006897">
    <property type="term" value="P:endocytosis"/>
    <property type="evidence" value="ECO:0007669"/>
    <property type="project" value="UniProtKB-KW"/>
</dbReference>
<feature type="disulfide bond" evidence="12">
    <location>
        <begin position="533"/>
        <end position="545"/>
    </location>
</feature>
<keyword evidence="3" id="KW-0254">Endocytosis</keyword>
<keyword evidence="9 12" id="KW-1015">Disulfide bond</keyword>
<dbReference type="FunFam" id="4.10.400.10:FF:000005">
    <property type="entry name" value="low-density lipoprotein receptor-related protein 1B"/>
    <property type="match status" value="1"/>
</dbReference>